<dbReference type="PANTHER" id="PTHR34129:SF1">
    <property type="entry name" value="DUF952 DOMAIN-CONTAINING PROTEIN"/>
    <property type="match status" value="1"/>
</dbReference>
<organism evidence="1 2">
    <name type="scientific">Temperatibacter marinus</name>
    <dbReference type="NCBI Taxonomy" id="1456591"/>
    <lineage>
        <taxon>Bacteria</taxon>
        <taxon>Pseudomonadati</taxon>
        <taxon>Pseudomonadota</taxon>
        <taxon>Alphaproteobacteria</taxon>
        <taxon>Kordiimonadales</taxon>
        <taxon>Temperatibacteraceae</taxon>
        <taxon>Temperatibacter</taxon>
    </lineage>
</organism>
<name>A0AA52EF83_9PROT</name>
<dbReference type="RefSeq" id="WP_310799544.1">
    <property type="nucleotide sequence ID" value="NZ_CP123872.1"/>
</dbReference>
<dbReference type="Pfam" id="PF06108">
    <property type="entry name" value="DUF952"/>
    <property type="match status" value="1"/>
</dbReference>
<dbReference type="SUPFAM" id="SSF56399">
    <property type="entry name" value="ADP-ribosylation"/>
    <property type="match status" value="1"/>
</dbReference>
<reference evidence="1" key="1">
    <citation type="submission" date="2023-04" db="EMBL/GenBank/DDBJ databases">
        <title>Complete genome sequence of Temperatibacter marinus.</title>
        <authorList>
            <person name="Rong J.-C."/>
            <person name="Yi M.-L."/>
            <person name="Zhao Q."/>
        </authorList>
    </citation>
    <scope>NUCLEOTIDE SEQUENCE</scope>
    <source>
        <strain evidence="1">NBRC 110045</strain>
    </source>
</reference>
<dbReference type="EMBL" id="CP123872">
    <property type="protein sequence ID" value="WND03691.1"/>
    <property type="molecule type" value="Genomic_DNA"/>
</dbReference>
<dbReference type="KEGG" id="tmk:QGN29_04790"/>
<gene>
    <name evidence="1" type="ORF">QGN29_04790</name>
</gene>
<dbReference type="Gene3D" id="3.20.170.20">
    <property type="entry name" value="Protein of unknown function DUF952"/>
    <property type="match status" value="1"/>
</dbReference>
<accession>A0AA52EF83</accession>
<proteinExistence type="predicted"/>
<dbReference type="Proteomes" id="UP001268683">
    <property type="component" value="Chromosome"/>
</dbReference>
<dbReference type="PANTHER" id="PTHR34129">
    <property type="entry name" value="BLR1139 PROTEIN"/>
    <property type="match status" value="1"/>
</dbReference>
<keyword evidence="2" id="KW-1185">Reference proteome</keyword>
<evidence type="ECO:0000313" key="2">
    <source>
        <dbReference type="Proteomes" id="UP001268683"/>
    </source>
</evidence>
<protein>
    <submittedName>
        <fullName evidence="1">DUF952 domain-containing protein</fullName>
    </submittedName>
</protein>
<dbReference type="AlphaFoldDB" id="A0AA52EF83"/>
<evidence type="ECO:0000313" key="1">
    <source>
        <dbReference type="EMBL" id="WND03691.1"/>
    </source>
</evidence>
<sequence>MNSAFIYKILLIPEYEEALHHGRLIGAPIDIEDGYIHFSTHEQTQETLQKHFKSRGDVVILKVSVSALKDEFLRFEKSRNDALFPHYYTIMAMDAVVSTWSVPMQADGSHHIDNIDEFTKKGPEDD</sequence>
<dbReference type="InterPro" id="IPR009297">
    <property type="entry name" value="DUF952"/>
</dbReference>